<evidence type="ECO:0000256" key="8">
    <source>
        <dbReference type="PIRSR" id="PIRSR001589-1"/>
    </source>
</evidence>
<protein>
    <recommendedName>
        <fullName evidence="3">asparagine synthase (glutamine-hydrolyzing)</fullName>
        <ecNumber evidence="3">6.3.5.4</ecNumber>
    </recommendedName>
</protein>
<evidence type="ECO:0000256" key="1">
    <source>
        <dbReference type="ARBA" id="ARBA00005187"/>
    </source>
</evidence>
<evidence type="ECO:0000259" key="11">
    <source>
        <dbReference type="PROSITE" id="PS51278"/>
    </source>
</evidence>
<name>A0A1H8IVE6_9BACT</name>
<feature type="domain" description="Glutamine amidotransferase type-2" evidence="11">
    <location>
        <begin position="2"/>
        <end position="213"/>
    </location>
</feature>
<keyword evidence="13" id="KW-1185">Reference proteome</keyword>
<dbReference type="RefSeq" id="WP_089920710.1">
    <property type="nucleotide sequence ID" value="NZ_FOBB01000012.1"/>
</dbReference>
<keyword evidence="8" id="KW-0028">Amino-acid biosynthesis</keyword>
<dbReference type="InterPro" id="IPR017932">
    <property type="entry name" value="GATase_2_dom"/>
</dbReference>
<evidence type="ECO:0000313" key="12">
    <source>
        <dbReference type="EMBL" id="SEN72730.1"/>
    </source>
</evidence>
<feature type="site" description="Important for beta-aspartyl-AMP intermediate formation" evidence="10">
    <location>
        <position position="372"/>
    </location>
</feature>
<dbReference type="GO" id="GO:0005524">
    <property type="term" value="F:ATP binding"/>
    <property type="evidence" value="ECO:0007669"/>
    <property type="project" value="UniProtKB-KW"/>
</dbReference>
<dbReference type="PIRSF" id="PIRSF001589">
    <property type="entry name" value="Asn_synthetase_glu-h"/>
    <property type="match status" value="1"/>
</dbReference>
<evidence type="ECO:0000256" key="7">
    <source>
        <dbReference type="ARBA" id="ARBA00048741"/>
    </source>
</evidence>
<evidence type="ECO:0000256" key="4">
    <source>
        <dbReference type="ARBA" id="ARBA00022741"/>
    </source>
</evidence>
<dbReference type="Gene3D" id="3.60.20.10">
    <property type="entry name" value="Glutamine Phosphoribosylpyrophosphate, subunit 1, domain 1"/>
    <property type="match status" value="1"/>
</dbReference>
<dbReference type="SUPFAM" id="SSF56235">
    <property type="entry name" value="N-terminal nucleophile aminohydrolases (Ntn hydrolases)"/>
    <property type="match status" value="1"/>
</dbReference>
<dbReference type="STRING" id="573321.SAMN04488505_112102"/>
<dbReference type="InterPro" id="IPR029055">
    <property type="entry name" value="Ntn_hydrolases_N"/>
</dbReference>
<dbReference type="AlphaFoldDB" id="A0A1H8IVE6"/>
<dbReference type="InterPro" id="IPR051786">
    <property type="entry name" value="ASN_synthetase/amidase"/>
</dbReference>
<dbReference type="SUPFAM" id="SSF52402">
    <property type="entry name" value="Adenine nucleotide alpha hydrolases-like"/>
    <property type="match status" value="1"/>
</dbReference>
<evidence type="ECO:0000256" key="6">
    <source>
        <dbReference type="ARBA" id="ARBA00022962"/>
    </source>
</evidence>
<dbReference type="CDD" id="cd01991">
    <property type="entry name" value="Asn_synthase_B_C"/>
    <property type="match status" value="1"/>
</dbReference>
<dbReference type="InterPro" id="IPR014729">
    <property type="entry name" value="Rossmann-like_a/b/a_fold"/>
</dbReference>
<dbReference type="PANTHER" id="PTHR43284:SF1">
    <property type="entry name" value="ASPARAGINE SYNTHETASE"/>
    <property type="match status" value="1"/>
</dbReference>
<dbReference type="OrthoDB" id="9763290at2"/>
<dbReference type="GO" id="GO:0005829">
    <property type="term" value="C:cytosol"/>
    <property type="evidence" value="ECO:0007669"/>
    <property type="project" value="TreeGrafter"/>
</dbReference>
<sequence>MCGITGIFDIKSKYTIERSTVMGMADAIQHRGPDEASCFIDKNVGLGFRRLSIIDLAHGHQPYFTADEQVRMICNGEIYNYKELRAELQQKGYHFTTNCDVEVVLHAYLEYGTAFIERLNGQFAFAISDARNNSFLLARDHFGICPLFYTITDEMLIFGSEIKAILQNPMVKRAVDLTGLDQVFAFPGLVSPATMFKNVISLKPGHYLQVKDGKVSANEYWDIDYYPQEHNYENKPESYYAEQLEEILLQSIRYRLNADVPVGFYLSGGLDSSLIGAMMKKIHPDTSYQSFSIGFPTLDHKEIDERKYQQIVAKHVNSRHTEIPFDWPEIEQRLRQAVYHSECPLKESYNTCSLALSENVRNSGVKVILTGEGSDEFLGGYVGYRFDVQRSQMPVEKDLEDLLEDQMNEQLWSDPNFFYEKRHVSFRETVQALYSDEVNEGFSDFDCLTNLGVDKRKLEGRHAFHKRSYLDMKLRLSDHLVADHGDRVAYANSIEGRYPFLDVNLANFVKTIPPEIKLKNLVEKYILKEVAKKYLPEEIYARQKQGFVAPGSPHLLRNNIEWINDMLSYDRIKRQGYFNPDTIERLKKIYRKDDFKLNLPFDSDLLIVVLTFNIFLDVFDMPAFSHSNAQKLVYAS</sequence>
<dbReference type="InterPro" id="IPR006426">
    <property type="entry name" value="Asn_synth_AEB"/>
</dbReference>
<dbReference type="InterPro" id="IPR001962">
    <property type="entry name" value="Asn_synthase"/>
</dbReference>
<dbReference type="InterPro" id="IPR033738">
    <property type="entry name" value="AsnB_N"/>
</dbReference>
<dbReference type="NCBIfam" id="TIGR01536">
    <property type="entry name" value="asn_synth_AEB"/>
    <property type="match status" value="1"/>
</dbReference>
<dbReference type="GO" id="GO:0006529">
    <property type="term" value="P:asparagine biosynthetic process"/>
    <property type="evidence" value="ECO:0007669"/>
    <property type="project" value="UniProtKB-KW"/>
</dbReference>
<reference evidence="12 13" key="1">
    <citation type="submission" date="2016-10" db="EMBL/GenBank/DDBJ databases">
        <authorList>
            <person name="de Groot N.N."/>
        </authorList>
    </citation>
    <scope>NUCLEOTIDE SEQUENCE [LARGE SCALE GENOMIC DNA]</scope>
    <source>
        <strain evidence="12 13">DSM 21039</strain>
    </source>
</reference>
<feature type="binding site" evidence="9">
    <location>
        <position position="293"/>
    </location>
    <ligand>
        <name>ATP</name>
        <dbReference type="ChEBI" id="CHEBI:30616"/>
    </ligand>
</feature>
<dbReference type="EC" id="6.3.5.4" evidence="3"/>
<evidence type="ECO:0000256" key="5">
    <source>
        <dbReference type="ARBA" id="ARBA00022840"/>
    </source>
</evidence>
<comment type="catalytic activity">
    <reaction evidence="7">
        <text>L-aspartate + L-glutamine + ATP + H2O = L-asparagine + L-glutamate + AMP + diphosphate + H(+)</text>
        <dbReference type="Rhea" id="RHEA:12228"/>
        <dbReference type="ChEBI" id="CHEBI:15377"/>
        <dbReference type="ChEBI" id="CHEBI:15378"/>
        <dbReference type="ChEBI" id="CHEBI:29985"/>
        <dbReference type="ChEBI" id="CHEBI:29991"/>
        <dbReference type="ChEBI" id="CHEBI:30616"/>
        <dbReference type="ChEBI" id="CHEBI:33019"/>
        <dbReference type="ChEBI" id="CHEBI:58048"/>
        <dbReference type="ChEBI" id="CHEBI:58359"/>
        <dbReference type="ChEBI" id="CHEBI:456215"/>
        <dbReference type="EC" id="6.3.5.4"/>
    </reaction>
</comment>
<dbReference type="GO" id="GO:0004066">
    <property type="term" value="F:asparagine synthase (glutamine-hydrolyzing) activity"/>
    <property type="evidence" value="ECO:0007669"/>
    <property type="project" value="UniProtKB-EC"/>
</dbReference>
<proteinExistence type="inferred from homology"/>
<evidence type="ECO:0000313" key="13">
    <source>
        <dbReference type="Proteomes" id="UP000198984"/>
    </source>
</evidence>
<gene>
    <name evidence="12" type="ORF">SAMN04488505_112102</name>
</gene>
<dbReference type="Pfam" id="PF13537">
    <property type="entry name" value="GATase_7"/>
    <property type="match status" value="1"/>
</dbReference>
<feature type="active site" description="For GATase activity" evidence="8">
    <location>
        <position position="2"/>
    </location>
</feature>
<keyword evidence="5 9" id="KW-0067">ATP-binding</keyword>
<dbReference type="Pfam" id="PF00733">
    <property type="entry name" value="Asn_synthase"/>
    <property type="match status" value="1"/>
</dbReference>
<organism evidence="12 13">
    <name type="scientific">Chitinophaga rupis</name>
    <dbReference type="NCBI Taxonomy" id="573321"/>
    <lineage>
        <taxon>Bacteria</taxon>
        <taxon>Pseudomonadati</taxon>
        <taxon>Bacteroidota</taxon>
        <taxon>Chitinophagia</taxon>
        <taxon>Chitinophagales</taxon>
        <taxon>Chitinophagaceae</taxon>
        <taxon>Chitinophaga</taxon>
    </lineage>
</organism>
<dbReference type="EMBL" id="FOBB01000012">
    <property type="protein sequence ID" value="SEN72730.1"/>
    <property type="molecule type" value="Genomic_DNA"/>
</dbReference>
<evidence type="ECO:0000256" key="2">
    <source>
        <dbReference type="ARBA" id="ARBA00005752"/>
    </source>
</evidence>
<comment type="similarity">
    <text evidence="2">Belongs to the asparagine synthetase family.</text>
</comment>
<keyword evidence="6 8" id="KW-0315">Glutamine amidotransferase</keyword>
<dbReference type="CDD" id="cd00712">
    <property type="entry name" value="AsnB"/>
    <property type="match status" value="1"/>
</dbReference>
<evidence type="ECO:0000256" key="9">
    <source>
        <dbReference type="PIRSR" id="PIRSR001589-2"/>
    </source>
</evidence>
<dbReference type="PANTHER" id="PTHR43284">
    <property type="entry name" value="ASPARAGINE SYNTHETASE (GLUTAMINE-HYDROLYZING)"/>
    <property type="match status" value="1"/>
</dbReference>
<keyword evidence="8" id="KW-0061">Asparagine biosynthesis</keyword>
<comment type="pathway">
    <text evidence="1">Amino-acid biosynthesis; L-asparagine biosynthesis; L-asparagine from L-aspartate (L-Gln route): step 1/1.</text>
</comment>
<dbReference type="PROSITE" id="PS51278">
    <property type="entry name" value="GATASE_TYPE_2"/>
    <property type="match status" value="1"/>
</dbReference>
<dbReference type="Proteomes" id="UP000198984">
    <property type="component" value="Unassembled WGS sequence"/>
</dbReference>
<accession>A0A1H8IVE6</accession>
<feature type="binding site" evidence="9">
    <location>
        <position position="100"/>
    </location>
    <ligand>
        <name>L-glutamine</name>
        <dbReference type="ChEBI" id="CHEBI:58359"/>
    </ligand>
</feature>
<keyword evidence="4 9" id="KW-0547">Nucleotide-binding</keyword>
<dbReference type="Gene3D" id="3.40.50.620">
    <property type="entry name" value="HUPs"/>
    <property type="match status" value="1"/>
</dbReference>
<evidence type="ECO:0000256" key="3">
    <source>
        <dbReference type="ARBA" id="ARBA00012737"/>
    </source>
</evidence>
<evidence type="ECO:0000256" key="10">
    <source>
        <dbReference type="PIRSR" id="PIRSR001589-3"/>
    </source>
</evidence>